<dbReference type="InterPro" id="IPR036271">
    <property type="entry name" value="Tet_transcr_reg_TetR-rel_C_sf"/>
</dbReference>
<name>A0A7W3PAL9_9ACTN</name>
<organism evidence="4 5">
    <name type="scientific">Nocardioides ginsengisegetis</name>
    <dbReference type="NCBI Taxonomy" id="661491"/>
    <lineage>
        <taxon>Bacteria</taxon>
        <taxon>Bacillati</taxon>
        <taxon>Actinomycetota</taxon>
        <taxon>Actinomycetes</taxon>
        <taxon>Propionibacteriales</taxon>
        <taxon>Nocardioidaceae</taxon>
        <taxon>Nocardioides</taxon>
    </lineage>
</organism>
<evidence type="ECO:0000256" key="1">
    <source>
        <dbReference type="ARBA" id="ARBA00023125"/>
    </source>
</evidence>
<dbReference type="SUPFAM" id="SSF46689">
    <property type="entry name" value="Homeodomain-like"/>
    <property type="match status" value="1"/>
</dbReference>
<dbReference type="RefSeq" id="WP_182540730.1">
    <property type="nucleotide sequence ID" value="NZ_JACGXA010000001.1"/>
</dbReference>
<dbReference type="EMBL" id="JACGXA010000001">
    <property type="protein sequence ID" value="MBA8804885.1"/>
    <property type="molecule type" value="Genomic_DNA"/>
</dbReference>
<dbReference type="SUPFAM" id="SSF48498">
    <property type="entry name" value="Tetracyclin repressor-like, C-terminal domain"/>
    <property type="match status" value="1"/>
</dbReference>
<dbReference type="GO" id="GO:0003677">
    <property type="term" value="F:DNA binding"/>
    <property type="evidence" value="ECO:0007669"/>
    <property type="project" value="UniProtKB-UniRule"/>
</dbReference>
<gene>
    <name evidence="4" type="ORF">FB382_003176</name>
</gene>
<accession>A0A7W3PAL9</accession>
<dbReference type="Proteomes" id="UP000580910">
    <property type="component" value="Unassembled WGS sequence"/>
</dbReference>
<keyword evidence="5" id="KW-1185">Reference proteome</keyword>
<dbReference type="AlphaFoldDB" id="A0A7W3PAL9"/>
<dbReference type="PROSITE" id="PS50977">
    <property type="entry name" value="HTH_TETR_2"/>
    <property type="match status" value="1"/>
</dbReference>
<evidence type="ECO:0000259" key="3">
    <source>
        <dbReference type="PROSITE" id="PS50977"/>
    </source>
</evidence>
<evidence type="ECO:0000256" key="2">
    <source>
        <dbReference type="PROSITE-ProRule" id="PRU00335"/>
    </source>
</evidence>
<evidence type="ECO:0000313" key="4">
    <source>
        <dbReference type="EMBL" id="MBA8804885.1"/>
    </source>
</evidence>
<dbReference type="Gene3D" id="1.10.10.60">
    <property type="entry name" value="Homeodomain-like"/>
    <property type="match status" value="1"/>
</dbReference>
<dbReference type="InterPro" id="IPR001647">
    <property type="entry name" value="HTH_TetR"/>
</dbReference>
<keyword evidence="1 2" id="KW-0238">DNA-binding</keyword>
<proteinExistence type="predicted"/>
<sequence length="218" mass="24657">MSTARRATSQRWIDLGEQQREAVARAVVDLVSEGRVPLKVAELADRAGITRPTLYKYFPTLGAAVLHTAQTLLAELDQYVRPRLPKHANARELLLARFEVSFRYARSKPEMTRFFSYYDFAFRRSGLSNDENAVRGAISHSAGHPFIDLFKTGQTEGSIDPDLQPDVTFLAMVTSMTGTAQRLLVEDNWTSGTDRRAEGVHQMMIDIWRRKLTPKDAK</sequence>
<evidence type="ECO:0000313" key="5">
    <source>
        <dbReference type="Proteomes" id="UP000580910"/>
    </source>
</evidence>
<dbReference type="Pfam" id="PF00440">
    <property type="entry name" value="TetR_N"/>
    <property type="match status" value="1"/>
</dbReference>
<reference evidence="4 5" key="1">
    <citation type="submission" date="2020-07" db="EMBL/GenBank/DDBJ databases">
        <title>Sequencing the genomes of 1000 actinobacteria strains.</title>
        <authorList>
            <person name="Klenk H.-P."/>
        </authorList>
    </citation>
    <scope>NUCLEOTIDE SEQUENCE [LARGE SCALE GENOMIC DNA]</scope>
    <source>
        <strain evidence="4 5">DSM 21349</strain>
    </source>
</reference>
<feature type="domain" description="HTH tetR-type" evidence="3">
    <location>
        <begin position="17"/>
        <end position="76"/>
    </location>
</feature>
<comment type="caution">
    <text evidence="4">The sequence shown here is derived from an EMBL/GenBank/DDBJ whole genome shotgun (WGS) entry which is preliminary data.</text>
</comment>
<dbReference type="Gene3D" id="1.10.357.10">
    <property type="entry name" value="Tetracycline Repressor, domain 2"/>
    <property type="match status" value="1"/>
</dbReference>
<feature type="DNA-binding region" description="H-T-H motif" evidence="2">
    <location>
        <begin position="39"/>
        <end position="58"/>
    </location>
</feature>
<dbReference type="InterPro" id="IPR009057">
    <property type="entry name" value="Homeodomain-like_sf"/>
</dbReference>
<protein>
    <submittedName>
        <fullName evidence="4">AcrR family transcriptional regulator</fullName>
    </submittedName>
</protein>